<dbReference type="InterPro" id="IPR035472">
    <property type="entry name" value="RpiR-like_SIS"/>
</dbReference>
<reference evidence="4" key="1">
    <citation type="journal article" date="2019" name="Int. J. Syst. Evol. Microbiol.">
        <title>The Global Catalogue of Microorganisms (GCM) 10K type strain sequencing project: providing services to taxonomists for standard genome sequencing and annotation.</title>
        <authorList>
            <consortium name="The Broad Institute Genomics Platform"/>
            <consortium name="The Broad Institute Genome Sequencing Center for Infectious Disease"/>
            <person name="Wu L."/>
            <person name="Ma J."/>
        </authorList>
    </citation>
    <scope>NUCLEOTIDE SEQUENCE [LARGE SCALE GENOMIC DNA]</scope>
    <source>
        <strain evidence="4">CCUG 37257</strain>
    </source>
</reference>
<dbReference type="HAMAP" id="MF_01240">
    <property type="entry name" value="UPF0309"/>
    <property type="match status" value="1"/>
</dbReference>
<dbReference type="NCBIfam" id="NF002805">
    <property type="entry name" value="PRK02947.1"/>
    <property type="match status" value="1"/>
</dbReference>
<dbReference type="InterPro" id="IPR022951">
    <property type="entry name" value="UPF0309"/>
</dbReference>
<sequence length="248" mass="27335">MIKKYYQKVQEQLENTFNKETNVMQKVSEVIADKINDGGVVYLFGCGHSHILTEEVFYRAGGLAPIYPILIDELMLHQGGAASSQKERKNRYVRPLLAEYSITKKDVLIVISTSGINPVPIDVALYGKEHGAVTVALTSTAYAEQQPSRHEDGLYLKDVCDYTIDNHVQVGDAMLSNSDTGIRFAPSSSVIVISILQAILAEVTDLLIKTGQVPPVFLSGNITGSDEHNKKLLDIYGKKVPLLIKNME</sequence>
<dbReference type="InterPro" id="IPR046348">
    <property type="entry name" value="SIS_dom_sf"/>
</dbReference>
<evidence type="ECO:0000256" key="1">
    <source>
        <dbReference type="HAMAP-Rule" id="MF_01240"/>
    </source>
</evidence>
<dbReference type="PROSITE" id="PS51464">
    <property type="entry name" value="SIS"/>
    <property type="match status" value="1"/>
</dbReference>
<dbReference type="Pfam" id="PF13580">
    <property type="entry name" value="SIS_2"/>
    <property type="match status" value="1"/>
</dbReference>
<name>A0ABV9JZH3_9BACI</name>
<dbReference type="Gene3D" id="3.40.50.10490">
    <property type="entry name" value="Glucose-6-phosphate isomerase like protein, domain 1"/>
    <property type="match status" value="1"/>
</dbReference>
<dbReference type="SUPFAM" id="SSF53697">
    <property type="entry name" value="SIS domain"/>
    <property type="match status" value="1"/>
</dbReference>
<dbReference type="InterPro" id="IPR050099">
    <property type="entry name" value="SIS_GmhA/DiaA_subfam"/>
</dbReference>
<comment type="caution">
    <text evidence="3">The sequence shown here is derived from an EMBL/GenBank/DDBJ whole genome shotgun (WGS) entry which is preliminary data.</text>
</comment>
<organism evidence="3 4">
    <name type="scientific">Oceanobacillus aidingensis</name>
    <dbReference type="NCBI Taxonomy" id="645964"/>
    <lineage>
        <taxon>Bacteria</taxon>
        <taxon>Bacillati</taxon>
        <taxon>Bacillota</taxon>
        <taxon>Bacilli</taxon>
        <taxon>Bacillales</taxon>
        <taxon>Bacillaceae</taxon>
        <taxon>Oceanobacillus</taxon>
    </lineage>
</organism>
<dbReference type="RefSeq" id="WP_379542451.1">
    <property type="nucleotide sequence ID" value="NZ_JBHSFT010000020.1"/>
</dbReference>
<protein>
    <recommendedName>
        <fullName evidence="1">UPF0309 protein ACFO3P_13340</fullName>
    </recommendedName>
</protein>
<accession>A0ABV9JZH3</accession>
<evidence type="ECO:0000313" key="3">
    <source>
        <dbReference type="EMBL" id="MFC4663162.1"/>
    </source>
</evidence>
<keyword evidence="4" id="KW-1185">Reference proteome</keyword>
<dbReference type="PANTHER" id="PTHR30390">
    <property type="entry name" value="SEDOHEPTULOSE 7-PHOSPHATE ISOMERASE / DNAA INITIATOR-ASSOCIATING FACTOR FOR REPLICATION INITIATION"/>
    <property type="match status" value="1"/>
</dbReference>
<evidence type="ECO:0000259" key="2">
    <source>
        <dbReference type="PROSITE" id="PS51464"/>
    </source>
</evidence>
<dbReference type="Proteomes" id="UP001595988">
    <property type="component" value="Unassembled WGS sequence"/>
</dbReference>
<feature type="domain" description="SIS" evidence="2">
    <location>
        <begin position="31"/>
        <end position="209"/>
    </location>
</feature>
<dbReference type="InterPro" id="IPR001347">
    <property type="entry name" value="SIS_dom"/>
</dbReference>
<evidence type="ECO:0000313" key="4">
    <source>
        <dbReference type="Proteomes" id="UP001595988"/>
    </source>
</evidence>
<dbReference type="CDD" id="cd05013">
    <property type="entry name" value="SIS_RpiR"/>
    <property type="match status" value="1"/>
</dbReference>
<dbReference type="EMBL" id="JBHSFT010000020">
    <property type="protein sequence ID" value="MFC4663162.1"/>
    <property type="molecule type" value="Genomic_DNA"/>
</dbReference>
<gene>
    <name evidence="3" type="ORF">ACFO3P_13340</name>
</gene>
<dbReference type="PANTHER" id="PTHR30390:SF7">
    <property type="entry name" value="PHOSPHOHEPTOSE ISOMERASE"/>
    <property type="match status" value="1"/>
</dbReference>
<comment type="similarity">
    <text evidence="1">Belongs to the UPF0309 family.</text>
</comment>
<proteinExistence type="inferred from homology"/>